<proteinExistence type="predicted"/>
<evidence type="ECO:0000313" key="1">
    <source>
        <dbReference type="EMBL" id="MBO2012984.1"/>
    </source>
</evidence>
<reference evidence="1 2" key="1">
    <citation type="submission" date="2021-03" db="EMBL/GenBank/DDBJ databases">
        <authorList>
            <person name="Kim M.K."/>
        </authorList>
    </citation>
    <scope>NUCLEOTIDE SEQUENCE [LARGE SCALE GENOMIC DNA]</scope>
    <source>
        <strain evidence="1 2">BT442</strain>
    </source>
</reference>
<protein>
    <submittedName>
        <fullName evidence="1">Uncharacterized protein</fullName>
    </submittedName>
</protein>
<organism evidence="1 2">
    <name type="scientific">Hymenobacter negativus</name>
    <dbReference type="NCBI Taxonomy" id="2795026"/>
    <lineage>
        <taxon>Bacteria</taxon>
        <taxon>Pseudomonadati</taxon>
        <taxon>Bacteroidota</taxon>
        <taxon>Cytophagia</taxon>
        <taxon>Cytophagales</taxon>
        <taxon>Hymenobacteraceae</taxon>
        <taxon>Hymenobacter</taxon>
    </lineage>
</organism>
<evidence type="ECO:0000313" key="2">
    <source>
        <dbReference type="Proteomes" id="UP000664369"/>
    </source>
</evidence>
<accession>A0ABS3QQE6</accession>
<gene>
    <name evidence="1" type="ORF">J4E00_28235</name>
</gene>
<sequence>MADRLYGRKGRASVSCGGTSVRFELVPVTCNRLVPLWTFGMDTFPFDRKRFPNVRGHKKHRLPFLENSIGINYWHFE</sequence>
<keyword evidence="2" id="KW-1185">Reference proteome</keyword>
<comment type="caution">
    <text evidence="1">The sequence shown here is derived from an EMBL/GenBank/DDBJ whole genome shotgun (WGS) entry which is preliminary data.</text>
</comment>
<dbReference type="RefSeq" id="WP_208178723.1">
    <property type="nucleotide sequence ID" value="NZ_JAGETZ010000023.1"/>
</dbReference>
<dbReference type="EMBL" id="JAGETZ010000023">
    <property type="protein sequence ID" value="MBO2012984.1"/>
    <property type="molecule type" value="Genomic_DNA"/>
</dbReference>
<dbReference type="Proteomes" id="UP000664369">
    <property type="component" value="Unassembled WGS sequence"/>
</dbReference>
<name>A0ABS3QQE6_9BACT</name>